<dbReference type="Proteomes" id="UP000182253">
    <property type="component" value="Unassembled WGS sequence"/>
</dbReference>
<protein>
    <submittedName>
        <fullName evidence="2">Uncharacterized protein</fullName>
    </submittedName>
</protein>
<evidence type="ECO:0000313" key="2">
    <source>
        <dbReference type="EMBL" id="OGI61419.1"/>
    </source>
</evidence>
<organism evidence="2 3">
    <name type="scientific">Candidatus Nomurabacteria bacterium RIFCSPHIGHO2_01_FULL_39_9</name>
    <dbReference type="NCBI Taxonomy" id="1801735"/>
    <lineage>
        <taxon>Bacteria</taxon>
        <taxon>Candidatus Nomuraibacteriota</taxon>
    </lineage>
</organism>
<evidence type="ECO:0000313" key="3">
    <source>
        <dbReference type="Proteomes" id="UP000182253"/>
    </source>
</evidence>
<sequence length="132" mass="15358">MEGLSQKVQQEIWERQAKEAEKKAEEARHPKGEAFEQAREAFMNKFNERIKAWLSPIGKKKQILLPGGQVFVDMVSKASADNFEGSLDYVDKDLEGKPYREIIYLDKMETEMQKEKMEEKAAKEGRLRGNYE</sequence>
<dbReference type="EMBL" id="MFTL01000019">
    <property type="protein sequence ID" value="OGI61419.1"/>
    <property type="molecule type" value="Genomic_DNA"/>
</dbReference>
<accession>A0A1F6UVT3</accession>
<reference evidence="2 3" key="1">
    <citation type="journal article" date="2016" name="Nat. Commun.">
        <title>Thousands of microbial genomes shed light on interconnected biogeochemical processes in an aquifer system.</title>
        <authorList>
            <person name="Anantharaman K."/>
            <person name="Brown C.T."/>
            <person name="Hug L.A."/>
            <person name="Sharon I."/>
            <person name="Castelle C.J."/>
            <person name="Probst A.J."/>
            <person name="Thomas B.C."/>
            <person name="Singh A."/>
            <person name="Wilkins M.J."/>
            <person name="Karaoz U."/>
            <person name="Brodie E.L."/>
            <person name="Williams K.H."/>
            <person name="Hubbard S.S."/>
            <person name="Banfield J.F."/>
        </authorList>
    </citation>
    <scope>NUCLEOTIDE SEQUENCE [LARGE SCALE GENOMIC DNA]</scope>
</reference>
<gene>
    <name evidence="2" type="ORF">A2645_00115</name>
</gene>
<evidence type="ECO:0000256" key="1">
    <source>
        <dbReference type="SAM" id="MobiDB-lite"/>
    </source>
</evidence>
<feature type="region of interest" description="Disordered" evidence="1">
    <location>
        <begin position="16"/>
        <end position="35"/>
    </location>
</feature>
<comment type="caution">
    <text evidence="2">The sequence shown here is derived from an EMBL/GenBank/DDBJ whole genome shotgun (WGS) entry which is preliminary data.</text>
</comment>
<name>A0A1F6UVT3_9BACT</name>
<dbReference type="STRING" id="1801735.A2645_00115"/>
<dbReference type="AlphaFoldDB" id="A0A1F6UVT3"/>
<proteinExistence type="predicted"/>